<name>A0ABS4RC80_9BACI</name>
<proteinExistence type="predicted"/>
<dbReference type="Proteomes" id="UP001519293">
    <property type="component" value="Unassembled WGS sequence"/>
</dbReference>
<gene>
    <name evidence="2" type="ORF">J2Z40_000893</name>
</gene>
<comment type="caution">
    <text evidence="2">The sequence shown here is derived from an EMBL/GenBank/DDBJ whole genome shotgun (WGS) entry which is preliminary data.</text>
</comment>
<dbReference type="InterPro" id="IPR027434">
    <property type="entry name" value="Homing_endonucl"/>
</dbReference>
<feature type="domain" description="Homing endonuclease LAGLIDADG" evidence="1">
    <location>
        <begin position="3"/>
        <end position="87"/>
    </location>
</feature>
<sequence length="135" mass="15684">MKDWEAAYIAGIIDGEGSITLSRMHKSEHRRPCVTISSTDLELLNYIQTLTGGTIINKKNYKPEKHKNSYTLNIKTKGSVMALLAHITPYLRISNKRERALWILENYDKVTPRNGKYSSEMLKKKLQFEDFFFKL</sequence>
<evidence type="ECO:0000259" key="1">
    <source>
        <dbReference type="Pfam" id="PF14528"/>
    </source>
</evidence>
<dbReference type="Gene3D" id="3.10.28.10">
    <property type="entry name" value="Homing endonucleases"/>
    <property type="match status" value="1"/>
</dbReference>
<dbReference type="SUPFAM" id="SSF55608">
    <property type="entry name" value="Homing endonucleases"/>
    <property type="match status" value="1"/>
</dbReference>
<organism evidence="2 3">
    <name type="scientific">Cytobacillus eiseniae</name>
    <dbReference type="NCBI Taxonomy" id="762947"/>
    <lineage>
        <taxon>Bacteria</taxon>
        <taxon>Bacillati</taxon>
        <taxon>Bacillota</taxon>
        <taxon>Bacilli</taxon>
        <taxon>Bacillales</taxon>
        <taxon>Bacillaceae</taxon>
        <taxon>Cytobacillus</taxon>
    </lineage>
</organism>
<reference evidence="2 3" key="1">
    <citation type="submission" date="2021-03" db="EMBL/GenBank/DDBJ databases">
        <title>Genomic Encyclopedia of Type Strains, Phase IV (KMG-IV): sequencing the most valuable type-strain genomes for metagenomic binning, comparative biology and taxonomic classification.</title>
        <authorList>
            <person name="Goeker M."/>
        </authorList>
    </citation>
    <scope>NUCLEOTIDE SEQUENCE [LARGE SCALE GENOMIC DNA]</scope>
    <source>
        <strain evidence="2 3">DSM 26675</strain>
    </source>
</reference>
<dbReference type="RefSeq" id="WP_066397591.1">
    <property type="nucleotide sequence ID" value="NZ_JAGIKZ010000003.1"/>
</dbReference>
<protein>
    <recommendedName>
        <fullName evidence="1">Homing endonuclease LAGLIDADG domain-containing protein</fullName>
    </recommendedName>
</protein>
<dbReference type="InterPro" id="IPR004860">
    <property type="entry name" value="LAGLIDADG_dom"/>
</dbReference>
<dbReference type="EMBL" id="JAGIKZ010000003">
    <property type="protein sequence ID" value="MBP2240338.1"/>
    <property type="molecule type" value="Genomic_DNA"/>
</dbReference>
<accession>A0ABS4RC80</accession>
<keyword evidence="3" id="KW-1185">Reference proteome</keyword>
<evidence type="ECO:0000313" key="3">
    <source>
        <dbReference type="Proteomes" id="UP001519293"/>
    </source>
</evidence>
<evidence type="ECO:0000313" key="2">
    <source>
        <dbReference type="EMBL" id="MBP2240338.1"/>
    </source>
</evidence>
<dbReference type="Pfam" id="PF14528">
    <property type="entry name" value="LAGLIDADG_3"/>
    <property type="match status" value="1"/>
</dbReference>